<protein>
    <submittedName>
        <fullName evidence="2">Uncharacterized protein</fullName>
    </submittedName>
</protein>
<comment type="caution">
    <text evidence="2">The sequence shown here is derived from an EMBL/GenBank/DDBJ whole genome shotgun (WGS) entry which is preliminary data.</text>
</comment>
<feature type="compositionally biased region" description="Basic residues" evidence="1">
    <location>
        <begin position="119"/>
        <end position="128"/>
    </location>
</feature>
<evidence type="ECO:0000313" key="2">
    <source>
        <dbReference type="EMBL" id="CAJ1388043.1"/>
    </source>
</evidence>
<name>A0AA36IJT3_9DINO</name>
<dbReference type="Proteomes" id="UP001178507">
    <property type="component" value="Unassembled WGS sequence"/>
</dbReference>
<feature type="region of interest" description="Disordered" evidence="1">
    <location>
        <begin position="117"/>
        <end position="143"/>
    </location>
</feature>
<gene>
    <name evidence="2" type="ORF">EVOR1521_LOCUS13994</name>
</gene>
<accession>A0AA36IJT3</accession>
<sequence>MPCSVRPYSPQLLSLPSCGNESVPLEKLMGEEGCTLVDEFIRTRLLPENEARRNVRASGLREAYSVAGVEVVKEKWAEKIEIFFVAKKATAVQWAANAEGISHNQQIPMPQLAPDHRKREAKKVRKKKEAPGQQPALNLEKQAKRQQQLEQVGSLANASVGPVALSRYQAMRERLQTSAGQTINARVSAKRMDQMLCNCLHEMFLEGEGFSSAQYMVAAALFFCPHLRSPRQMMLPMTKQCLQGWRKLDPPLSRLPLPHEVVCLMAEHSIKKSKIEEGLMMHLAMEAYLRPGELNKIRVGDVVPPVAGSKKPQWSLVLHPTEEGQMSKAQEFDETIIFDLDEQPALLEAIYRVMRLAFRNPQEKVFSVKFEEVMRRMERHARLTT</sequence>
<evidence type="ECO:0000313" key="3">
    <source>
        <dbReference type="Proteomes" id="UP001178507"/>
    </source>
</evidence>
<organism evidence="2 3">
    <name type="scientific">Effrenium voratum</name>
    <dbReference type="NCBI Taxonomy" id="2562239"/>
    <lineage>
        <taxon>Eukaryota</taxon>
        <taxon>Sar</taxon>
        <taxon>Alveolata</taxon>
        <taxon>Dinophyceae</taxon>
        <taxon>Suessiales</taxon>
        <taxon>Symbiodiniaceae</taxon>
        <taxon>Effrenium</taxon>
    </lineage>
</organism>
<dbReference type="EMBL" id="CAUJNA010001626">
    <property type="protein sequence ID" value="CAJ1388043.1"/>
    <property type="molecule type" value="Genomic_DNA"/>
</dbReference>
<reference evidence="2" key="1">
    <citation type="submission" date="2023-08" db="EMBL/GenBank/DDBJ databases">
        <authorList>
            <person name="Chen Y."/>
            <person name="Shah S."/>
            <person name="Dougan E. K."/>
            <person name="Thang M."/>
            <person name="Chan C."/>
        </authorList>
    </citation>
    <scope>NUCLEOTIDE SEQUENCE</scope>
</reference>
<proteinExistence type="predicted"/>
<evidence type="ECO:0000256" key="1">
    <source>
        <dbReference type="SAM" id="MobiDB-lite"/>
    </source>
</evidence>
<keyword evidence="3" id="KW-1185">Reference proteome</keyword>
<dbReference type="AlphaFoldDB" id="A0AA36IJT3"/>